<protein>
    <submittedName>
        <fullName evidence="10">Uncharacterized protein</fullName>
    </submittedName>
</protein>
<dbReference type="Pfam" id="PF24770">
    <property type="entry name" value="Ig-CFAP74_2"/>
    <property type="match status" value="1"/>
</dbReference>
<evidence type="ECO:0000313" key="10">
    <source>
        <dbReference type="EMBL" id="CAG9327365.1"/>
    </source>
</evidence>
<dbReference type="GO" id="GO:0005929">
    <property type="term" value="C:cilium"/>
    <property type="evidence" value="ECO:0007669"/>
    <property type="project" value="UniProtKB-SubCell"/>
</dbReference>
<evidence type="ECO:0000259" key="9">
    <source>
        <dbReference type="Pfam" id="PF24798"/>
    </source>
</evidence>
<keyword evidence="3" id="KW-0963">Cytoplasm</keyword>
<keyword evidence="5" id="KW-0966">Cell projection</keyword>
<dbReference type="InterPro" id="IPR013783">
    <property type="entry name" value="Ig-like_fold"/>
</dbReference>
<dbReference type="InterPro" id="IPR056307">
    <property type="entry name" value="Ig-CFAP74_3rd"/>
</dbReference>
<dbReference type="GO" id="GO:0005737">
    <property type="term" value="C:cytoplasm"/>
    <property type="evidence" value="ECO:0007669"/>
    <property type="project" value="UniProtKB-SubCell"/>
</dbReference>
<dbReference type="Pfam" id="PF24771">
    <property type="entry name" value="Ig_CFAP74_1st"/>
    <property type="match status" value="1"/>
</dbReference>
<dbReference type="InterPro" id="IPR056306">
    <property type="entry name" value="Ig-CFAP74_2nd"/>
</dbReference>
<name>A0AAU9JQH1_9CILI</name>
<feature type="domain" description="HYDIN/VesB/CFA65-like Ig-like" evidence="6">
    <location>
        <begin position="677"/>
        <end position="764"/>
    </location>
</feature>
<evidence type="ECO:0000259" key="8">
    <source>
        <dbReference type="Pfam" id="PF24778"/>
    </source>
</evidence>
<dbReference type="EMBL" id="CAJZBQ010000043">
    <property type="protein sequence ID" value="CAG9327365.1"/>
    <property type="molecule type" value="Genomic_DNA"/>
</dbReference>
<dbReference type="PANTHER" id="PTHR22538">
    <property type="entry name" value="CILIA- AND FLAGELLA-ASSOCIATED PROTEIN 74"/>
    <property type="match status" value="1"/>
</dbReference>
<accession>A0AAU9JQH1</accession>
<evidence type="ECO:0000259" key="7">
    <source>
        <dbReference type="Pfam" id="PF24770"/>
    </source>
</evidence>
<feature type="domain" description="CFAP74 third Ig-like" evidence="8">
    <location>
        <begin position="303"/>
        <end position="414"/>
    </location>
</feature>
<keyword evidence="11" id="KW-1185">Reference proteome</keyword>
<reference evidence="10" key="1">
    <citation type="submission" date="2021-09" db="EMBL/GenBank/DDBJ databases">
        <authorList>
            <consortium name="AG Swart"/>
            <person name="Singh M."/>
            <person name="Singh A."/>
            <person name="Seah K."/>
            <person name="Emmerich C."/>
        </authorList>
    </citation>
    <scope>NUCLEOTIDE SEQUENCE</scope>
    <source>
        <strain evidence="10">ATCC30299</strain>
    </source>
</reference>
<evidence type="ECO:0000259" key="6">
    <source>
        <dbReference type="Pfam" id="PF22544"/>
    </source>
</evidence>
<evidence type="ECO:0000256" key="2">
    <source>
        <dbReference type="ARBA" id="ARBA00004496"/>
    </source>
</evidence>
<gene>
    <name evidence="10" type="ORF">BSTOLATCC_MIC43404</name>
</gene>
<evidence type="ECO:0000256" key="3">
    <source>
        <dbReference type="ARBA" id="ARBA00022490"/>
    </source>
</evidence>
<evidence type="ECO:0000256" key="4">
    <source>
        <dbReference type="ARBA" id="ARBA00023069"/>
    </source>
</evidence>
<dbReference type="AlphaFoldDB" id="A0AAU9JQH1"/>
<feature type="domain" description="CFAP74 second Ig-like" evidence="7">
    <location>
        <begin position="163"/>
        <end position="235"/>
    </location>
</feature>
<evidence type="ECO:0000256" key="5">
    <source>
        <dbReference type="ARBA" id="ARBA00023273"/>
    </source>
</evidence>
<dbReference type="InterPro" id="IPR056310">
    <property type="entry name" value="Ig-CFAP74_4th"/>
</dbReference>
<keyword evidence="4" id="KW-0969">Cilium</keyword>
<comment type="caution">
    <text evidence="10">The sequence shown here is derived from an EMBL/GenBank/DDBJ whole genome shotgun (WGS) entry which is preliminary data.</text>
</comment>
<dbReference type="Proteomes" id="UP001162131">
    <property type="component" value="Unassembled WGS sequence"/>
</dbReference>
<dbReference type="PANTHER" id="PTHR22538:SF0">
    <property type="entry name" value="CILIA- AND FLAGELLA-ASSOCIATED PROTEIN 74"/>
    <property type="match status" value="1"/>
</dbReference>
<comment type="subcellular location">
    <subcellularLocation>
        <location evidence="1">Cell projection</location>
        <location evidence="1">Cilium</location>
    </subcellularLocation>
    <subcellularLocation>
        <location evidence="2">Cytoplasm</location>
    </subcellularLocation>
</comment>
<dbReference type="Pfam" id="PF22544">
    <property type="entry name" value="HYDIN_VesB_CFA65-like_Ig"/>
    <property type="match status" value="1"/>
</dbReference>
<evidence type="ECO:0000256" key="1">
    <source>
        <dbReference type="ARBA" id="ARBA00004138"/>
    </source>
</evidence>
<dbReference type="Pfam" id="PF24798">
    <property type="entry name" value="Ig-CFAP74_4th"/>
    <property type="match status" value="1"/>
</dbReference>
<feature type="domain" description="CFAP74 fourth Ig-like" evidence="9">
    <location>
        <begin position="422"/>
        <end position="490"/>
    </location>
</feature>
<dbReference type="Gene3D" id="2.60.40.10">
    <property type="entry name" value="Immunoglobulins"/>
    <property type="match status" value="5"/>
</dbReference>
<proteinExistence type="predicted"/>
<sequence length="1056" mass="119329">MEEEEEIKTKTESEDATGIKLRPLTKYEEDMMLRARIKHKQNITHEQKCWGKTFQGSAFIPKPEKILFEDFEVGQTYTQTVILTNVSFTFNSFKLLPLDPEIKDFFNIVFTPPGRMSAGLTCPIQITFTPQINSDIISVFPILSETGRIDIPLECLSKKSVISVQSNIIDFGQVILGEHCNRTLVIKNEGALGSEFSLLDKDGEAIPVVADQTMLVTQESSISQSQILESSPTYEEVNPESLFSMLKFPRSGKVDGYSTTTIPFKFSPADIGVYEDTIMIVFKNKKTSPIILTVRGECIDVPIYVEQEVYDFKVCVLNHTYREKIVLRNRSVNPMKIQLTFPKDAKEHFEFSPTLGYIQGSDKFDIWVKFRPDNNAYTMLAAFQEAPNAFNIPIKVTGANQVMPVPFSIHVELTSDLITVEPPLLDFGDVYVQTAVSMKFIMKSHSALPQEYAFVRLPQTISIQPFDGFGTLLPFEELQMTAIYRPAPVKAGTELGKDANDFYIRAKTGDLTAREFKVSYSAKLQSCPIAFSAYKIDFPGLPVGEMSEYMISVTNSSRKLPYAIEIIPPPIDVAGLKITPTVIPRLATGDMGRILIRFDSDFRDLQKREDAEEWNLEKELYNIGGKVYDFYVDEPAKRSQHYEWLIPVYFRPLLPDGVTRLHYLQMKTVVINKTLIADPEVLDFGEIAVSCRKVAEFTLLNQDTQPVSLSMDPLPPFGGFTVLNAMRVVESGQKKAIVVEFEPINQQYFEEKLTIRTGNSAVSIVLKGRGVRPELKLDPEDGLLNMGNAIPGDFVEKAFTLKNIVSFPFEFMLKKRMVGVQNYNSLVNFTFIPQYGRIEPGSSLQVKVKFNPDHSSERYYEHILIDVPNQIDPKEIYLAGSCWRRSMYVKYDKPFRWPSSQELIEEEKEGALNFLQKSADKPPRFVLTFVKDAPGLSQELQEQTRQRKIVVGNCKLNNSKNDKAGSFEILMPKVDNNLFTCDVVKGNTPPGAEQKITFTFNPPPPDPLLNELVVLRGIGQWVEILVEGRILGGFLPPGIPESSPFEVLLRGYVQQI</sequence>
<dbReference type="InterPro" id="IPR053879">
    <property type="entry name" value="HYDIN_VesB_CFA65-like_Ig"/>
</dbReference>
<organism evidence="10 11">
    <name type="scientific">Blepharisma stoltei</name>
    <dbReference type="NCBI Taxonomy" id="1481888"/>
    <lineage>
        <taxon>Eukaryota</taxon>
        <taxon>Sar</taxon>
        <taxon>Alveolata</taxon>
        <taxon>Ciliophora</taxon>
        <taxon>Postciliodesmatophora</taxon>
        <taxon>Heterotrichea</taxon>
        <taxon>Heterotrichida</taxon>
        <taxon>Blepharismidae</taxon>
        <taxon>Blepharisma</taxon>
    </lineage>
</organism>
<evidence type="ECO:0000313" key="11">
    <source>
        <dbReference type="Proteomes" id="UP001162131"/>
    </source>
</evidence>
<dbReference type="Pfam" id="PF24778">
    <property type="entry name" value="Ig-CFAP74_3rd"/>
    <property type="match status" value="1"/>
</dbReference>